<dbReference type="GO" id="GO:0016747">
    <property type="term" value="F:acyltransferase activity, transferring groups other than amino-acyl groups"/>
    <property type="evidence" value="ECO:0007669"/>
    <property type="project" value="InterPro"/>
</dbReference>
<gene>
    <name evidence="2" type="ORF">EARLPHILLIPIV_85</name>
</gene>
<dbReference type="KEGG" id="vg:29061689"/>
<dbReference type="PROSITE" id="PS51186">
    <property type="entry name" value="GNAT"/>
    <property type="match status" value="1"/>
</dbReference>
<reference evidence="3" key="1">
    <citation type="submission" date="2016-06" db="EMBL/GenBank/DDBJ databases">
        <authorList>
            <person name="Berg J.A."/>
            <person name="Buchanan A.L."/>
            <person name="Choi M.C."/>
            <person name="Sharma R."/>
            <person name="Tatlow P."/>
            <person name="Allen R.C."/>
            <person name="Bloomfield T.J."/>
            <person name="Buhler B."/>
            <person name="Bybee R.N."/>
            <person name="Duncan S."/>
            <person name="Fuhriman D.A."/>
            <person name="Harris N."/>
            <person name="Hilton J.A."/>
            <person name="Hurst E."/>
            <person name="James B.D."/>
            <person name="Knabe B.K."/>
            <person name="Pollock S.V."/>
            <person name="Ririe D.B."/>
            <person name="Rogers S.L."/>
            <person name="Stephenson M.B."/>
            <person name="Thompson S.E."/>
            <person name="Usher B.K."/>
            <person name="Ward A.T."/>
            <person name="Webb C.J."/>
            <person name="Wells M.J."/>
            <person name="Wright C.K."/>
            <person name="Breakwell D.P."/>
            <person name="Hope S."/>
            <person name="Grose J.H."/>
        </authorList>
    </citation>
    <scope>NUCLEOTIDE SEQUENCE [LARGE SCALE GENOMIC DNA]</scope>
</reference>
<evidence type="ECO:0000313" key="3">
    <source>
        <dbReference type="Proteomes" id="UP000201594"/>
    </source>
</evidence>
<dbReference type="Pfam" id="PF00583">
    <property type="entry name" value="Acetyltransf_1"/>
    <property type="match status" value="1"/>
</dbReference>
<dbReference type="GeneID" id="29061689"/>
<dbReference type="Proteomes" id="UP000201594">
    <property type="component" value="Segment"/>
</dbReference>
<name>A0A1B2ICJ6_9CAUD</name>
<dbReference type="Gene3D" id="3.40.630.30">
    <property type="match status" value="1"/>
</dbReference>
<dbReference type="SUPFAM" id="SSF55729">
    <property type="entry name" value="Acyl-CoA N-acyltransferases (Nat)"/>
    <property type="match status" value="1"/>
</dbReference>
<proteinExistence type="predicted"/>
<dbReference type="InterPro" id="IPR016181">
    <property type="entry name" value="Acyl_CoA_acyltransferase"/>
</dbReference>
<dbReference type="CDD" id="cd04301">
    <property type="entry name" value="NAT_SF"/>
    <property type="match status" value="1"/>
</dbReference>
<protein>
    <submittedName>
        <fullName evidence="2">Putative acetyltransferase</fullName>
    </submittedName>
</protein>
<sequence length="158" mass="17442">MYLIDVERDKIPAGIFPGLNEWLDDTNSVRTNPVTFTLAVEDDVAVGVCIHEPGHLLYLAIAKDERRQGYGTKLLKNALGTFNGPTWLRVDPKNTEGVCFFSSHGAIIDRVHVAEEGAVYHRMVLGTKSKRVIPPEETSLLHYLANTPVFVSVAGKIV</sequence>
<organism evidence="2 3">
    <name type="scientific">Erwinia phage vB_EamM_EarlPhillipIV</name>
    <dbReference type="NCBI Taxonomy" id="1883372"/>
    <lineage>
        <taxon>Viruses</taxon>
        <taxon>Duplodnaviria</taxon>
        <taxon>Heunggongvirae</taxon>
        <taxon>Uroviricota</taxon>
        <taxon>Caudoviricetes</taxon>
        <taxon>Chimalliviridae</taxon>
        <taxon>Derbicusvirus</taxon>
        <taxon>Derbicusvirus derbicus</taxon>
    </lineage>
</organism>
<dbReference type="EMBL" id="KX397367">
    <property type="protein sequence ID" value="ANZ48935.1"/>
    <property type="molecule type" value="Genomic_DNA"/>
</dbReference>
<keyword evidence="2" id="KW-0808">Transferase</keyword>
<evidence type="ECO:0000259" key="1">
    <source>
        <dbReference type="PROSITE" id="PS51186"/>
    </source>
</evidence>
<evidence type="ECO:0000313" key="2">
    <source>
        <dbReference type="EMBL" id="ANZ48935.1"/>
    </source>
</evidence>
<dbReference type="RefSeq" id="YP_009278397.1">
    <property type="nucleotide sequence ID" value="NC_031007.1"/>
</dbReference>
<accession>A0A1B2ICJ6</accession>
<dbReference type="OrthoDB" id="13712at10239"/>
<dbReference type="InterPro" id="IPR000182">
    <property type="entry name" value="GNAT_dom"/>
</dbReference>
<feature type="domain" description="N-acetyltransferase" evidence="1">
    <location>
        <begin position="1"/>
        <end position="147"/>
    </location>
</feature>